<evidence type="ECO:0000256" key="1">
    <source>
        <dbReference type="SAM" id="MobiDB-lite"/>
    </source>
</evidence>
<evidence type="ECO:0000313" key="2">
    <source>
        <dbReference type="EnsemblProtists" id="PYU1_T012576"/>
    </source>
</evidence>
<dbReference type="HOGENOM" id="CLU_2613383_0_0_1"/>
<name>K3X5S7_GLOUD</name>
<sequence>STTRRQRSPQQGRRVLCGLRVWFAPNWRLRHRRRPTRHAAYGQSPYSRSDHVPSHEAKRGSSQSIEELRRATPNAAAHA</sequence>
<dbReference type="AlphaFoldDB" id="K3X5S7"/>
<dbReference type="InParanoid" id="K3X5S7"/>
<evidence type="ECO:0000313" key="3">
    <source>
        <dbReference type="Proteomes" id="UP000019132"/>
    </source>
</evidence>
<feature type="region of interest" description="Disordered" evidence="1">
    <location>
        <begin position="32"/>
        <end position="79"/>
    </location>
</feature>
<dbReference type="EnsemblProtists" id="PYU1_T012576">
    <property type="protein sequence ID" value="PYU1_T012576"/>
    <property type="gene ID" value="PYU1_G012550"/>
</dbReference>
<organism evidence="2 3">
    <name type="scientific">Globisporangium ultimum (strain ATCC 200006 / CBS 805.95 / DAOM BR144)</name>
    <name type="common">Pythium ultimum</name>
    <dbReference type="NCBI Taxonomy" id="431595"/>
    <lineage>
        <taxon>Eukaryota</taxon>
        <taxon>Sar</taxon>
        <taxon>Stramenopiles</taxon>
        <taxon>Oomycota</taxon>
        <taxon>Peronosporomycetes</taxon>
        <taxon>Pythiales</taxon>
        <taxon>Pythiaceae</taxon>
        <taxon>Globisporangium</taxon>
    </lineage>
</organism>
<protein>
    <submittedName>
        <fullName evidence="2">Uncharacterized protein</fullName>
    </submittedName>
</protein>
<dbReference type="EMBL" id="GL376612">
    <property type="status" value="NOT_ANNOTATED_CDS"/>
    <property type="molecule type" value="Genomic_DNA"/>
</dbReference>
<proteinExistence type="predicted"/>
<keyword evidence="3" id="KW-1185">Reference proteome</keyword>
<dbReference type="Proteomes" id="UP000019132">
    <property type="component" value="Unassembled WGS sequence"/>
</dbReference>
<feature type="compositionally biased region" description="Basic and acidic residues" evidence="1">
    <location>
        <begin position="48"/>
        <end position="59"/>
    </location>
</feature>
<accession>K3X5S7</accession>
<reference evidence="3" key="2">
    <citation type="submission" date="2010-04" db="EMBL/GenBank/DDBJ databases">
        <authorList>
            <person name="Buell R."/>
            <person name="Hamilton J."/>
            <person name="Hostetler J."/>
        </authorList>
    </citation>
    <scope>NUCLEOTIDE SEQUENCE [LARGE SCALE GENOMIC DNA]</scope>
    <source>
        <strain evidence="3">DAOM:BR144</strain>
    </source>
</reference>
<reference evidence="3" key="1">
    <citation type="journal article" date="2010" name="Genome Biol.">
        <title>Genome sequence of the necrotrophic plant pathogen Pythium ultimum reveals original pathogenicity mechanisms and effector repertoire.</title>
        <authorList>
            <person name="Levesque C.A."/>
            <person name="Brouwer H."/>
            <person name="Cano L."/>
            <person name="Hamilton J.P."/>
            <person name="Holt C."/>
            <person name="Huitema E."/>
            <person name="Raffaele S."/>
            <person name="Robideau G.P."/>
            <person name="Thines M."/>
            <person name="Win J."/>
            <person name="Zerillo M.M."/>
            <person name="Beakes G.W."/>
            <person name="Boore J.L."/>
            <person name="Busam D."/>
            <person name="Dumas B."/>
            <person name="Ferriera S."/>
            <person name="Fuerstenberg S.I."/>
            <person name="Gachon C.M."/>
            <person name="Gaulin E."/>
            <person name="Govers F."/>
            <person name="Grenville-Briggs L."/>
            <person name="Horner N."/>
            <person name="Hostetler J."/>
            <person name="Jiang R.H."/>
            <person name="Johnson J."/>
            <person name="Krajaejun T."/>
            <person name="Lin H."/>
            <person name="Meijer H.J."/>
            <person name="Moore B."/>
            <person name="Morris P."/>
            <person name="Phuntmart V."/>
            <person name="Puiu D."/>
            <person name="Shetty J."/>
            <person name="Stajich J.E."/>
            <person name="Tripathy S."/>
            <person name="Wawra S."/>
            <person name="van West P."/>
            <person name="Whitty B.R."/>
            <person name="Coutinho P.M."/>
            <person name="Henrissat B."/>
            <person name="Martin F."/>
            <person name="Thomas P.D."/>
            <person name="Tyler B.M."/>
            <person name="De Vries R.P."/>
            <person name="Kamoun S."/>
            <person name="Yandell M."/>
            <person name="Tisserat N."/>
            <person name="Buell C.R."/>
        </authorList>
    </citation>
    <scope>NUCLEOTIDE SEQUENCE</scope>
    <source>
        <strain evidence="3">DAOM:BR144</strain>
    </source>
</reference>
<reference evidence="2" key="3">
    <citation type="submission" date="2015-02" db="UniProtKB">
        <authorList>
            <consortium name="EnsemblProtists"/>
        </authorList>
    </citation>
    <scope>IDENTIFICATION</scope>
    <source>
        <strain evidence="2">DAOM BR144</strain>
    </source>
</reference>
<dbReference type="VEuPathDB" id="FungiDB:PYU1_G012550"/>